<dbReference type="EMBL" id="JANJOU010000001">
    <property type="protein sequence ID" value="MCR0980614.1"/>
    <property type="molecule type" value="Genomic_DNA"/>
</dbReference>
<evidence type="ECO:0000313" key="1">
    <source>
        <dbReference type="EMBL" id="MCR0980614.1"/>
    </source>
</evidence>
<sequence>MGRPGVLEHICLPPSPVLLSDLLFLDRLGGQVAKDALRAVRRAASILRGASFLLIDDIAEFHIAASQVYAALSHDLRRNPRCT</sequence>
<protein>
    <recommendedName>
        <fullName evidence="3">IstB-like ATP-binding protein domain-containing protein</fullName>
    </recommendedName>
</protein>
<proteinExistence type="predicted"/>
<evidence type="ECO:0008006" key="3">
    <source>
        <dbReference type="Google" id="ProtNLM"/>
    </source>
</evidence>
<keyword evidence="2" id="KW-1185">Reference proteome</keyword>
<organism evidence="1 2">
    <name type="scientific">Roseomonas populi</name>
    <dbReference type="NCBI Taxonomy" id="3121582"/>
    <lineage>
        <taxon>Bacteria</taxon>
        <taxon>Pseudomonadati</taxon>
        <taxon>Pseudomonadota</taxon>
        <taxon>Alphaproteobacteria</taxon>
        <taxon>Acetobacterales</taxon>
        <taxon>Roseomonadaceae</taxon>
        <taxon>Roseomonas</taxon>
    </lineage>
</organism>
<gene>
    <name evidence="1" type="ORF">NRP21_00955</name>
</gene>
<name>A0ABT1X0X5_9PROT</name>
<accession>A0ABT1X0X5</accession>
<evidence type="ECO:0000313" key="2">
    <source>
        <dbReference type="Proteomes" id="UP001524642"/>
    </source>
</evidence>
<dbReference type="Proteomes" id="UP001524642">
    <property type="component" value="Unassembled WGS sequence"/>
</dbReference>
<reference evidence="1 2" key="1">
    <citation type="submission" date="2022-06" db="EMBL/GenBank/DDBJ databases">
        <title>Roseomonas CN29.</title>
        <authorList>
            <person name="Cheng Y."/>
            <person name="He X."/>
        </authorList>
    </citation>
    <scope>NUCLEOTIDE SEQUENCE [LARGE SCALE GENOMIC DNA]</scope>
    <source>
        <strain evidence="1 2">CN29</strain>
    </source>
</reference>
<dbReference type="RefSeq" id="WP_257714296.1">
    <property type="nucleotide sequence ID" value="NZ_JANJOU010000001.1"/>
</dbReference>
<comment type="caution">
    <text evidence="1">The sequence shown here is derived from an EMBL/GenBank/DDBJ whole genome shotgun (WGS) entry which is preliminary data.</text>
</comment>